<accession>A0AAW0QZ38</accession>
<evidence type="ECO:0000256" key="1">
    <source>
        <dbReference type="SAM" id="MobiDB-lite"/>
    </source>
</evidence>
<sequence length="185" mass="21218">MSSSQLQPLAIRPRAGLSEGREVGDHDAKEEYPHDTTVAAITLFFAAAAEGVNRDKLRVLQEHGQFNNGLTDIALDLIRRHMTFLLIDDPELMYYTHPSYHHQFFYKPGLKPPETEQDKKNAEEKKVVSQETYDQHDCCLKDIFDSTNKNSSFHSNTLVYREEEDVDVIKEMNDCLFPEGVPSEE</sequence>
<evidence type="ECO:0000313" key="2">
    <source>
        <dbReference type="EMBL" id="KAK8120227.1"/>
    </source>
</evidence>
<organism evidence="2 3">
    <name type="scientific">Apiospora kogelbergensis</name>
    <dbReference type="NCBI Taxonomy" id="1337665"/>
    <lineage>
        <taxon>Eukaryota</taxon>
        <taxon>Fungi</taxon>
        <taxon>Dikarya</taxon>
        <taxon>Ascomycota</taxon>
        <taxon>Pezizomycotina</taxon>
        <taxon>Sordariomycetes</taxon>
        <taxon>Xylariomycetidae</taxon>
        <taxon>Amphisphaeriales</taxon>
        <taxon>Apiosporaceae</taxon>
        <taxon>Apiospora</taxon>
    </lineage>
</organism>
<evidence type="ECO:0000313" key="3">
    <source>
        <dbReference type="Proteomes" id="UP001392437"/>
    </source>
</evidence>
<name>A0AAW0QZ38_9PEZI</name>
<gene>
    <name evidence="2" type="ORF">PG999_004347</name>
</gene>
<proteinExistence type="predicted"/>
<feature type="region of interest" description="Disordered" evidence="1">
    <location>
        <begin position="1"/>
        <end position="27"/>
    </location>
</feature>
<dbReference type="Proteomes" id="UP001392437">
    <property type="component" value="Unassembled WGS sequence"/>
</dbReference>
<keyword evidence="3" id="KW-1185">Reference proteome</keyword>
<protein>
    <submittedName>
        <fullName evidence="2">Uncharacterized protein</fullName>
    </submittedName>
</protein>
<dbReference type="EMBL" id="JAQQWP010000004">
    <property type="protein sequence ID" value="KAK8120227.1"/>
    <property type="molecule type" value="Genomic_DNA"/>
</dbReference>
<reference evidence="2 3" key="1">
    <citation type="submission" date="2023-01" db="EMBL/GenBank/DDBJ databases">
        <title>Analysis of 21 Apiospora genomes using comparative genomics revels a genus with tremendous synthesis potential of carbohydrate active enzymes and secondary metabolites.</title>
        <authorList>
            <person name="Sorensen T."/>
        </authorList>
    </citation>
    <scope>NUCLEOTIDE SEQUENCE [LARGE SCALE GENOMIC DNA]</scope>
    <source>
        <strain evidence="2 3">CBS 117206</strain>
    </source>
</reference>
<comment type="caution">
    <text evidence="2">The sequence shown here is derived from an EMBL/GenBank/DDBJ whole genome shotgun (WGS) entry which is preliminary data.</text>
</comment>
<dbReference type="AlphaFoldDB" id="A0AAW0QZ38"/>